<gene>
    <name evidence="1" type="ORF">EV182_001669</name>
</gene>
<feature type="non-terminal residue" evidence="1">
    <location>
        <position position="1427"/>
    </location>
</feature>
<proteinExistence type="predicted"/>
<evidence type="ECO:0000313" key="1">
    <source>
        <dbReference type="EMBL" id="KAJ1675234.1"/>
    </source>
</evidence>
<accession>A0ACC1HMU1</accession>
<sequence length="1427" mass="158555">MPYGASVTVGQGGPSASGRVSLPPPNIPKSSASSGAAVSSPLPGPSLAPIYSPSATGSSHESSRAQPLALPPPPAASSSSSLSSLPLPRAVTPSRPPASTSALNSGGPPPQENSNRALNVQDALSYLDNVKVVFRDRPEVYNNFLDIMKDFKSQTIDTPGVINRVSTLFRGHISLIRGFNAFLPPGYHIECSENPHDPVRVTTPSGTTISDIGGGQGGRQQPRPNADRSVQYSQPHGADSYYSSQQQQPQPHTLPSSTSGPSPSQQAGPPPPQQQQQQQVSYGRQSAVQSSYSPQTSQVTPQANRQAPGPYSSSLLQQQQQQPPPPQAPSLPHYGGPSSTSYPANASASPPTYHPPPPQTGPRPPSRAPPMEFDHAINYVNKIKMRFAAEPDHYREFLDILQTYQRDSRPINEVYEKVRRLFANAPDLLNEFKQFLPEFPDSVSAPPQPLALQAGQAHSSVGASPQVVPSNLSVLPPPPGGGVAPSPAQAVGGGTGGPATAGMGTPTTSMAIAPSISTPGKSGSRKRRVGPGVGTPPTATKRRAKHKPEDSGSPVYAMNGGTVATTAPDTLGTVPPATIVQGINGAALATEEELSFFERVKRFIGRTSTYNEFLKLLNMFNQEIIDPKTLVERVEPFIGGDRELFEWFKNFVGFDDLPEEFDNPEDSQQESDATGLKPVVPRVSLETRKSYGHSYRLLPACETKAKCSGRDAMCWEVLNDRWASHPTWASEESEFVHHRKSQYEDALFRCEEERHEMDINIETNLYVIRLLMPIARQIEQMTPEEKQGFKLPKGFGGYSEALPRRALRKIYDEQRALEVLDALHTHPAVAAPIVLKRLKQKDEDWRRQRREMNKVWREIDAKNFYKSLDHQGPVFKSSDRKAISAKNLIAEIEMLRREQQEKLRHDQLTQPGSVESALKHRYQLHYRFVVPRIIGDLTELVFTNINRQNQITGSERDEIGNFFNRFFGELFGIDKPLMTIDNDDDEEEDQVGGVDPDKATAYGNGGDKDDQANGDKDDDRMKVEEPELSNVPPQEPEESLGAKSNEDRHIKAEPSATAASAKQGLISSHSWVQGSSSVNCGDRGDGDQGADGKRCDNSRSISRAFYGNSTFYVFLRIFQKLYARLEHLYNIADECRENSMFEERSKSVAAQLSLSEVPELLRPYDLAKGDYYEIFLDFASRFISGDIDQPNFEEVLRILFGTKAYKLSNVDKLVQALAKQAQNIVSDSRCTELISLFDKNVVSEKSTLRSHIYYRMKVETSLGPDESVYRIDYLYTEKAMTIQLLMRSDMTLDQAVTEEERWGYYVDSYVLFEPTEGVPQRSSDSPPVYLNRTLRTAERPYDIHCRSGLEIKIAVNTYKLCFLTGSEDVYTNHTRRNEAMVEDKAKGRMVMNERLREEWRGRATNFREWLGRRHEGQDLDEWWKEAP</sequence>
<keyword evidence="2" id="KW-1185">Reference proteome</keyword>
<organism evidence="1 2">
    <name type="scientific">Spiromyces aspiralis</name>
    <dbReference type="NCBI Taxonomy" id="68401"/>
    <lineage>
        <taxon>Eukaryota</taxon>
        <taxon>Fungi</taxon>
        <taxon>Fungi incertae sedis</taxon>
        <taxon>Zoopagomycota</taxon>
        <taxon>Kickxellomycotina</taxon>
        <taxon>Kickxellomycetes</taxon>
        <taxon>Kickxellales</taxon>
        <taxon>Kickxellaceae</taxon>
        <taxon>Spiromyces</taxon>
    </lineage>
</organism>
<dbReference type="Proteomes" id="UP001145114">
    <property type="component" value="Unassembled WGS sequence"/>
</dbReference>
<reference evidence="1" key="1">
    <citation type="submission" date="2022-06" db="EMBL/GenBank/DDBJ databases">
        <title>Phylogenomic reconstructions and comparative analyses of Kickxellomycotina fungi.</title>
        <authorList>
            <person name="Reynolds N.K."/>
            <person name="Stajich J.E."/>
            <person name="Barry K."/>
            <person name="Grigoriev I.V."/>
            <person name="Crous P."/>
            <person name="Smith M.E."/>
        </authorList>
    </citation>
    <scope>NUCLEOTIDE SEQUENCE</scope>
    <source>
        <strain evidence="1">RSA 2271</strain>
    </source>
</reference>
<dbReference type="EMBL" id="JAMZIH010005410">
    <property type="protein sequence ID" value="KAJ1675234.1"/>
    <property type="molecule type" value="Genomic_DNA"/>
</dbReference>
<evidence type="ECO:0000313" key="2">
    <source>
        <dbReference type="Proteomes" id="UP001145114"/>
    </source>
</evidence>
<protein>
    <submittedName>
        <fullName evidence="1">Uncharacterized protein</fullName>
    </submittedName>
</protein>
<comment type="caution">
    <text evidence="1">The sequence shown here is derived from an EMBL/GenBank/DDBJ whole genome shotgun (WGS) entry which is preliminary data.</text>
</comment>
<name>A0ACC1HMU1_9FUNG</name>